<evidence type="ECO:0000256" key="5">
    <source>
        <dbReference type="ARBA" id="ARBA00022692"/>
    </source>
</evidence>
<dbReference type="PANTHER" id="PTHR30026:SF20">
    <property type="entry name" value="OUTER MEMBRANE PROTEIN TOLC"/>
    <property type="match status" value="1"/>
</dbReference>
<feature type="chain" id="PRO_5037722637" evidence="8">
    <location>
        <begin position="20"/>
        <end position="443"/>
    </location>
</feature>
<keyword evidence="4" id="KW-1134">Transmembrane beta strand</keyword>
<evidence type="ECO:0000313" key="9">
    <source>
        <dbReference type="EMBL" id="QSE96959.1"/>
    </source>
</evidence>
<dbReference type="GO" id="GO:0015288">
    <property type="term" value="F:porin activity"/>
    <property type="evidence" value="ECO:0007669"/>
    <property type="project" value="TreeGrafter"/>
</dbReference>
<dbReference type="Proteomes" id="UP000662783">
    <property type="component" value="Chromosome"/>
</dbReference>
<dbReference type="GO" id="GO:1990281">
    <property type="term" value="C:efflux pump complex"/>
    <property type="evidence" value="ECO:0007669"/>
    <property type="project" value="TreeGrafter"/>
</dbReference>
<gene>
    <name evidence="9" type="ORF">JR347_15360</name>
</gene>
<keyword evidence="3" id="KW-0813">Transport</keyword>
<name>A0A974WEL1_9BACT</name>
<proteinExistence type="inferred from homology"/>
<comment type="similarity">
    <text evidence="2">Belongs to the outer membrane factor (OMF) (TC 1.B.17) family.</text>
</comment>
<dbReference type="InterPro" id="IPR003423">
    <property type="entry name" value="OMP_efflux"/>
</dbReference>
<keyword evidence="6" id="KW-0472">Membrane</keyword>
<keyword evidence="8" id="KW-0732">Signal</keyword>
<dbReference type="PANTHER" id="PTHR30026">
    <property type="entry name" value="OUTER MEMBRANE PROTEIN TOLC"/>
    <property type="match status" value="1"/>
</dbReference>
<dbReference type="SUPFAM" id="SSF56954">
    <property type="entry name" value="Outer membrane efflux proteins (OEP)"/>
    <property type="match status" value="1"/>
</dbReference>
<dbReference type="Pfam" id="PF02321">
    <property type="entry name" value="OEP"/>
    <property type="match status" value="2"/>
</dbReference>
<keyword evidence="10" id="KW-1185">Reference proteome</keyword>
<evidence type="ECO:0000256" key="2">
    <source>
        <dbReference type="ARBA" id="ARBA00007613"/>
    </source>
</evidence>
<dbReference type="InterPro" id="IPR051906">
    <property type="entry name" value="TolC-like"/>
</dbReference>
<keyword evidence="5" id="KW-0812">Transmembrane</keyword>
<dbReference type="KEGG" id="fuv:JR347_15360"/>
<comment type="subcellular location">
    <subcellularLocation>
        <location evidence="1">Cell outer membrane</location>
    </subcellularLocation>
</comment>
<evidence type="ECO:0000313" key="10">
    <source>
        <dbReference type="Proteomes" id="UP000662783"/>
    </source>
</evidence>
<dbReference type="RefSeq" id="WP_205721472.1">
    <property type="nucleotide sequence ID" value="NZ_CP070608.1"/>
</dbReference>
<evidence type="ECO:0000256" key="3">
    <source>
        <dbReference type="ARBA" id="ARBA00022448"/>
    </source>
</evidence>
<keyword evidence="7" id="KW-0998">Cell outer membrane</keyword>
<evidence type="ECO:0000256" key="1">
    <source>
        <dbReference type="ARBA" id="ARBA00004442"/>
    </source>
</evidence>
<protein>
    <submittedName>
        <fullName evidence="9">TolC family protein</fullName>
    </submittedName>
</protein>
<accession>A0A974WEL1</accession>
<dbReference type="AlphaFoldDB" id="A0A974WEL1"/>
<dbReference type="GO" id="GO:0015562">
    <property type="term" value="F:efflux transmembrane transporter activity"/>
    <property type="evidence" value="ECO:0007669"/>
    <property type="project" value="InterPro"/>
</dbReference>
<reference evidence="9" key="1">
    <citation type="submission" date="2021-02" db="EMBL/GenBank/DDBJ databases">
        <title>Fulvivirga sp. S481 isolated from sea water.</title>
        <authorList>
            <person name="Bae S.S."/>
            <person name="Baek K."/>
        </authorList>
    </citation>
    <scope>NUCLEOTIDE SEQUENCE</scope>
    <source>
        <strain evidence="9">S481</strain>
    </source>
</reference>
<evidence type="ECO:0000256" key="7">
    <source>
        <dbReference type="ARBA" id="ARBA00023237"/>
    </source>
</evidence>
<evidence type="ECO:0000256" key="6">
    <source>
        <dbReference type="ARBA" id="ARBA00023136"/>
    </source>
</evidence>
<feature type="signal peptide" evidence="8">
    <location>
        <begin position="1"/>
        <end position="19"/>
    </location>
</feature>
<dbReference type="GO" id="GO:0009279">
    <property type="term" value="C:cell outer membrane"/>
    <property type="evidence" value="ECO:0007669"/>
    <property type="project" value="UniProtKB-SubCell"/>
</dbReference>
<dbReference type="Gene3D" id="1.20.1600.10">
    <property type="entry name" value="Outer membrane efflux proteins (OEP)"/>
    <property type="match status" value="1"/>
</dbReference>
<evidence type="ECO:0000256" key="8">
    <source>
        <dbReference type="SAM" id="SignalP"/>
    </source>
</evidence>
<organism evidence="9 10">
    <name type="scientific">Fulvivirga lutea</name>
    <dbReference type="NCBI Taxonomy" id="2810512"/>
    <lineage>
        <taxon>Bacteria</taxon>
        <taxon>Pseudomonadati</taxon>
        <taxon>Bacteroidota</taxon>
        <taxon>Cytophagia</taxon>
        <taxon>Cytophagales</taxon>
        <taxon>Fulvivirgaceae</taxon>
        <taxon>Fulvivirga</taxon>
    </lineage>
</organism>
<dbReference type="EMBL" id="CP070608">
    <property type="protein sequence ID" value="QSE96959.1"/>
    <property type="molecule type" value="Genomic_DNA"/>
</dbReference>
<evidence type="ECO:0000256" key="4">
    <source>
        <dbReference type="ARBA" id="ARBA00022452"/>
    </source>
</evidence>
<sequence length="443" mass="50478">MRQLLLIVFLFVSVAQGRAQDNGYTLQECIDYALTNNQNAKNAEFEKDIADAQVRETVARGLPQVNINSGLNYNYELQKSLLPATIFDPNANEGDEVQFAFGQAYDGNIALSARQLLFDGSFFVGLQAAKTYKELSTKDHIKTQIDVIEAVSKAYYNVLVNEERYELLEVNLGRLDTLLTETQAMYESGFAEKIDVSRIKVQHNNLKVQIDNTKQLLDLSRDLLKFQMGMKLTEQITLSDKLEEVEFTVIDKTEFDYNNRIEYSQLQTNLALVNLDMKNNRVQYLPALYANFSYGYNTQTGESNELFDGDRWLNFGTLGVTLSMPIFDGFLKSNRIQKNRIQAKQIEQSFDMLENSIDLEIRQAKIKLETAIDNMVAQKENTELAEEIYDVAKIKYQEGVGSNIEVTNADADYKEAQTNYYDALYSALVAKVELEKAYGQLNK</sequence>